<dbReference type="SUPFAM" id="SSF56672">
    <property type="entry name" value="DNA/RNA polymerases"/>
    <property type="match status" value="1"/>
</dbReference>
<evidence type="ECO:0000256" key="4">
    <source>
        <dbReference type="ARBA" id="ARBA00022801"/>
    </source>
</evidence>
<keyword evidence="5" id="KW-0863">Zinc-finger</keyword>
<accession>Q2R459</accession>
<feature type="domain" description="Integrase catalytic" evidence="9">
    <location>
        <begin position="552"/>
        <end position="717"/>
    </location>
</feature>
<dbReference type="SUPFAM" id="SSF57756">
    <property type="entry name" value="Retrovirus zinc finger-like domains"/>
    <property type="match status" value="1"/>
</dbReference>
<dbReference type="PROSITE" id="PS50158">
    <property type="entry name" value="ZF_CCHC"/>
    <property type="match status" value="1"/>
</dbReference>
<dbReference type="GO" id="GO:0006508">
    <property type="term" value="P:proteolysis"/>
    <property type="evidence" value="ECO:0007669"/>
    <property type="project" value="UniProtKB-KW"/>
</dbReference>
<dbReference type="InterPro" id="IPR025724">
    <property type="entry name" value="GAG-pre-integrase_dom"/>
</dbReference>
<dbReference type="GO" id="GO:0008270">
    <property type="term" value="F:zinc ion binding"/>
    <property type="evidence" value="ECO:0007669"/>
    <property type="project" value="UniProtKB-KW"/>
</dbReference>
<dbReference type="Pfam" id="PF00098">
    <property type="entry name" value="zf-CCHC"/>
    <property type="match status" value="1"/>
</dbReference>
<feature type="compositionally biased region" description="Polar residues" evidence="6">
    <location>
        <begin position="1"/>
        <end position="10"/>
    </location>
</feature>
<dbReference type="PANTHER" id="PTHR42648:SF20">
    <property type="entry name" value="RNA-DIRECTED DNA POLYMERASE"/>
    <property type="match status" value="1"/>
</dbReference>
<feature type="transmembrane region" description="Helical" evidence="7">
    <location>
        <begin position="87"/>
        <end position="106"/>
    </location>
</feature>
<dbReference type="InterPro" id="IPR057670">
    <property type="entry name" value="SH3_retrovirus"/>
</dbReference>
<evidence type="ECO:0000256" key="3">
    <source>
        <dbReference type="ARBA" id="ARBA00022750"/>
    </source>
</evidence>
<evidence type="ECO:0000256" key="6">
    <source>
        <dbReference type="SAM" id="MobiDB-lite"/>
    </source>
</evidence>
<dbReference type="InterPro" id="IPR036397">
    <property type="entry name" value="RNaseH_sf"/>
</dbReference>
<dbReference type="InterPro" id="IPR043502">
    <property type="entry name" value="DNA/RNA_pol_sf"/>
</dbReference>
<gene>
    <name evidence="10" type="ordered locus">LOC_Os11g29610</name>
</gene>
<dbReference type="PANTHER" id="PTHR42648">
    <property type="entry name" value="TRANSPOSASE, PUTATIVE-RELATED"/>
    <property type="match status" value="1"/>
</dbReference>
<keyword evidence="4" id="KW-0378">Hydrolase</keyword>
<feature type="compositionally biased region" description="Low complexity" evidence="6">
    <location>
        <begin position="20"/>
        <end position="30"/>
    </location>
</feature>
<dbReference type="SMART" id="SM00343">
    <property type="entry name" value="ZnF_C2HC"/>
    <property type="match status" value="1"/>
</dbReference>
<dbReference type="Gene3D" id="4.10.60.10">
    <property type="entry name" value="Zinc finger, CCHC-type"/>
    <property type="match status" value="1"/>
</dbReference>
<feature type="transmembrane region" description="Helical" evidence="7">
    <location>
        <begin position="49"/>
        <end position="75"/>
    </location>
</feature>
<dbReference type="PROSITE" id="PS50994">
    <property type="entry name" value="INTEGRASE"/>
    <property type="match status" value="1"/>
</dbReference>
<dbReference type="EMBL" id="DP000010">
    <property type="protein sequence ID" value="ABA93790.1"/>
    <property type="molecule type" value="Genomic_DNA"/>
</dbReference>
<organism evidence="10">
    <name type="scientific">Oryza sativa subsp. japonica</name>
    <name type="common">Rice</name>
    <dbReference type="NCBI Taxonomy" id="39947"/>
    <lineage>
        <taxon>Eukaryota</taxon>
        <taxon>Viridiplantae</taxon>
        <taxon>Streptophyta</taxon>
        <taxon>Embryophyta</taxon>
        <taxon>Tracheophyta</taxon>
        <taxon>Spermatophyta</taxon>
        <taxon>Magnoliopsida</taxon>
        <taxon>Liliopsida</taxon>
        <taxon>Poales</taxon>
        <taxon>Poaceae</taxon>
        <taxon>BOP clade</taxon>
        <taxon>Oryzoideae</taxon>
        <taxon>Oryzeae</taxon>
        <taxon>Oryzinae</taxon>
        <taxon>Oryza</taxon>
        <taxon>Oryza sativa</taxon>
    </lineage>
</organism>
<sequence>MSTTGDNTNNGDKEKEPLVNTNGGNTASNSSGGPFSGYNVSLLPFVLRFLQLSVAVLLLSLIYVVAYSILSMLMLYTSSTVTRSTQITNVMFIVLIFWIKICRIMTKFLTIQKLDRSFSVVGFAAFLKPHAFDGSNYKRWKARTLLWLTAMHCFFVSWGKPSEPPLSPKEEAMFEAADCLFHGALISVLTDNIVDVYMHMPSGKDMWDALEAKFGVSDAGSELYVMEQFYDYKMVDDRSVVEQAHEIQMLAKELENNNCELPDKFVAGGIIAKLPPSWTDFATSLKHKRQEFSITDLIGSLSVEEKARAKDNWGKKIEGGSSANLVQKKNPHASHNNNKKVKPDVKPKATTNFKKKGKGKTKGGCFMCGKSGHWAKDCPELKDKKSANMVGRGSSLLMGNRSLAAVHGVGTVDLKFTSRKIVQLKNVQHVPSIKKNLVSGSLLCRDGFRLVFESNKCIVSKYGTFIAKGYDSGGLFRFSLDDMCNKVVNHVSNDDDESNVWHSRLCHVNFGCMTRLANMSLIPKFTLVKGSKCHTCVQSKQPRKPHKASEARNLAPLELVHSDLCEMNGVLTKGGKKYFMTLIEDCTRFCYVYLLKTKDETLHCFKIYKAEVENQLERKIKRLRSDRGGEYFSNEFISFCEKYGIIHERMPPYSPQSNGVAERKNRTLTEMVNAMLDTAGLSKEWWGEAILTACHVLNRIPTKHKKVTPFKEWERKKLNLSHLRTWGCLAKVNVPITKKRKVGPKTVDCVFLGYAIHSVGYRFLIVNSGVPDMRVGTITESRDATFFENEFPMKNAPSTSSQEPILSPKHFVPIEHIDQTLEENPEEDNIVATRKSKRQRTTKSFGDDYIVYLVDDTPRTIEETYSSPDADYWKEAVRSEMDSIMSNGTWEVVERPYGCKPVGCKWVFKKKLRPDGTIEKYKARLVAKGYTQKEGEDFFDTYSPVARLTMIRVLLALVASHGLLVHQMDVKTAFLNGELEEEIYMDQPDGYGLEGQKGMVCKLLKSLYGLKQAPKQWHEKFDNTLTSAGFVVNEDDKCVYYRYGGGEGVILCLYVDDILIFGTSLNVIEEVKDFLSKSFEMKDLGMADVILNIKLLRGDEGGITLAQSHYVDKVLSRFGYNDCKAAPTPYDPSVLLRKNRRIARDQLRYSQIIGSLMYLASATRPDISFAVSKLSRFVSNLGDDHWHALERVMHYLKGTMSYGIHYAGYPKVLEGYSDSNWISDADEIKATSGYVFTLGGGAVSWKSCKQTILTRSTMEVELTSLDTATVEAEWLRELLMDLPVVEKPVPAILMNCDNQTVVIKVNSSKDNMKSSRHVKRRLKSIRKQKNSGVIALDYVQTAKNLADQFTKGLPRNVIDCASREMGLRPT</sequence>
<evidence type="ECO:0000259" key="8">
    <source>
        <dbReference type="PROSITE" id="PS50158"/>
    </source>
</evidence>
<dbReference type="Pfam" id="PF00665">
    <property type="entry name" value="rve"/>
    <property type="match status" value="1"/>
</dbReference>
<dbReference type="Pfam" id="PF07727">
    <property type="entry name" value="RVT_2"/>
    <property type="match status" value="1"/>
</dbReference>
<dbReference type="CDD" id="cd09272">
    <property type="entry name" value="RNase_HI_RT_Ty1"/>
    <property type="match status" value="1"/>
</dbReference>
<evidence type="ECO:0000259" key="9">
    <source>
        <dbReference type="PROSITE" id="PS50994"/>
    </source>
</evidence>
<evidence type="ECO:0000313" key="10">
    <source>
        <dbReference type="EMBL" id="ABA93790.1"/>
    </source>
</evidence>
<reference evidence="10" key="3">
    <citation type="submission" date="2006-01" db="EMBL/GenBank/DDBJ databases">
        <authorList>
            <person name="Buell R."/>
        </authorList>
    </citation>
    <scope>NUCLEOTIDE SEQUENCE</scope>
</reference>
<dbReference type="InterPro" id="IPR013103">
    <property type="entry name" value="RVT_2"/>
</dbReference>
<keyword evidence="7" id="KW-1133">Transmembrane helix</keyword>
<dbReference type="GO" id="GO:0003676">
    <property type="term" value="F:nucleic acid binding"/>
    <property type="evidence" value="ECO:0007669"/>
    <property type="project" value="InterPro"/>
</dbReference>
<evidence type="ECO:0000256" key="1">
    <source>
        <dbReference type="ARBA" id="ARBA00022670"/>
    </source>
</evidence>
<dbReference type="InterPro" id="IPR001878">
    <property type="entry name" value="Znf_CCHC"/>
</dbReference>
<feature type="region of interest" description="Disordered" evidence="6">
    <location>
        <begin position="1"/>
        <end position="30"/>
    </location>
</feature>
<reference evidence="10" key="1">
    <citation type="journal article" date="2005" name="BMC Biol.">
        <title>The sequence of rice chromosomes 11 and 12, rich in disease resistance genes and recent gene duplications.</title>
        <authorList>
            <consortium name="The rice chromosomes 11 and 12 sequencing consortia"/>
        </authorList>
    </citation>
    <scope>NUCLEOTIDE SEQUENCE [LARGE SCALE GENOMIC DNA]</scope>
</reference>
<keyword evidence="1" id="KW-0645">Protease</keyword>
<dbReference type="InterPro" id="IPR001584">
    <property type="entry name" value="Integrase_cat-core"/>
</dbReference>
<dbReference type="Gene3D" id="3.30.420.10">
    <property type="entry name" value="Ribonuclease H-like superfamily/Ribonuclease H"/>
    <property type="match status" value="1"/>
</dbReference>
<dbReference type="InterPro" id="IPR012337">
    <property type="entry name" value="RNaseH-like_sf"/>
</dbReference>
<dbReference type="Pfam" id="PF13976">
    <property type="entry name" value="gag_pre-integrs"/>
    <property type="match status" value="1"/>
</dbReference>
<keyword evidence="5" id="KW-0862">Zinc</keyword>
<keyword evidence="2" id="KW-0479">Metal-binding</keyword>
<dbReference type="GO" id="GO:0015074">
    <property type="term" value="P:DNA integration"/>
    <property type="evidence" value="ECO:0007669"/>
    <property type="project" value="InterPro"/>
</dbReference>
<evidence type="ECO:0000256" key="5">
    <source>
        <dbReference type="PROSITE-ProRule" id="PRU00047"/>
    </source>
</evidence>
<protein>
    <submittedName>
        <fullName evidence="10">Retrotransposon protein, putative, Ty1-copia subclass</fullName>
    </submittedName>
</protein>
<dbReference type="InterPro" id="IPR054722">
    <property type="entry name" value="PolX-like_BBD"/>
</dbReference>
<evidence type="ECO:0000256" key="2">
    <source>
        <dbReference type="ARBA" id="ARBA00022723"/>
    </source>
</evidence>
<dbReference type="SUPFAM" id="SSF53098">
    <property type="entry name" value="Ribonuclease H-like"/>
    <property type="match status" value="1"/>
</dbReference>
<keyword evidence="7" id="KW-0472">Membrane</keyword>
<dbReference type="Pfam" id="PF14223">
    <property type="entry name" value="Retrotran_gag_2"/>
    <property type="match status" value="1"/>
</dbReference>
<feature type="region of interest" description="Disordered" evidence="6">
    <location>
        <begin position="314"/>
        <end position="356"/>
    </location>
</feature>
<name>Q2R459_ORYSJ</name>
<dbReference type="GO" id="GO:0004190">
    <property type="term" value="F:aspartic-type endopeptidase activity"/>
    <property type="evidence" value="ECO:0007669"/>
    <property type="project" value="UniProtKB-KW"/>
</dbReference>
<keyword evidence="7" id="KW-0812">Transmembrane</keyword>
<reference evidence="10" key="2">
    <citation type="submission" date="2005-04" db="EMBL/GenBank/DDBJ databases">
        <authorList>
            <person name="Buell C.R."/>
            <person name="Wing R.A."/>
            <person name="McCombie W.A."/>
            <person name="Ouyang S."/>
        </authorList>
    </citation>
    <scope>NUCLEOTIDE SEQUENCE</scope>
</reference>
<evidence type="ECO:0000256" key="7">
    <source>
        <dbReference type="SAM" id="Phobius"/>
    </source>
</evidence>
<dbReference type="Pfam" id="PF25597">
    <property type="entry name" value="SH3_retrovirus"/>
    <property type="match status" value="1"/>
</dbReference>
<dbReference type="InterPro" id="IPR039537">
    <property type="entry name" value="Retrotran_Ty1/copia-like"/>
</dbReference>
<dbReference type="InterPro" id="IPR036875">
    <property type="entry name" value="Znf_CCHC_sf"/>
</dbReference>
<feature type="domain" description="CCHC-type" evidence="8">
    <location>
        <begin position="365"/>
        <end position="380"/>
    </location>
</feature>
<proteinExistence type="predicted"/>
<dbReference type="Pfam" id="PF22936">
    <property type="entry name" value="Pol_BBD"/>
    <property type="match status" value="1"/>
</dbReference>
<keyword evidence="3" id="KW-0064">Aspartyl protease</keyword>
<feature type="compositionally biased region" description="Basic residues" evidence="6">
    <location>
        <begin position="329"/>
        <end position="340"/>
    </location>
</feature>